<gene>
    <name evidence="1" type="ORF">E4099_08180</name>
</gene>
<sequence length="280" mass="30143">MRPMNLPESALAPLPLPTPALYVLIGAAGSGKTHIATAFPRDWRLSLDACRQRISDAGDQAATPDAVTLFDAALNGRLARRRPTVVDATSTNLADRAHLVKYAHQHQLPAVAIAARTPLALCLARQAPRPTNRQVPEHVVTEQHAGVPTTEQLLKEGFDQVHDATDLDLLRLLLERSAAAGPNALAAVRAAFGDDLARVFAFDAGDRSRGAFVVAGRQLAVRWWDEAEPYEAHWEARLDGTCPGCGDGTLWVEVTSARDLLDVYNGGQPDEPVCDVCDAL</sequence>
<evidence type="ECO:0000313" key="2">
    <source>
        <dbReference type="Proteomes" id="UP000297948"/>
    </source>
</evidence>
<comment type="caution">
    <text evidence="1">The sequence shown here is derived from an EMBL/GenBank/DDBJ whole genome shotgun (WGS) entry which is preliminary data.</text>
</comment>
<dbReference type="InterPro" id="IPR027417">
    <property type="entry name" value="P-loop_NTPase"/>
</dbReference>
<evidence type="ECO:0000313" key="1">
    <source>
        <dbReference type="EMBL" id="TGB14603.1"/>
    </source>
</evidence>
<organism evidence="1 2">
    <name type="scientific">Streptomyces palmae</name>
    <dbReference type="NCBI Taxonomy" id="1701085"/>
    <lineage>
        <taxon>Bacteria</taxon>
        <taxon>Bacillati</taxon>
        <taxon>Actinomycetota</taxon>
        <taxon>Actinomycetes</taxon>
        <taxon>Kitasatosporales</taxon>
        <taxon>Streptomycetaceae</taxon>
        <taxon>Streptomyces</taxon>
    </lineage>
</organism>
<dbReference type="Proteomes" id="UP000297948">
    <property type="component" value="Unassembled WGS sequence"/>
</dbReference>
<dbReference type="Pfam" id="PF13671">
    <property type="entry name" value="AAA_33"/>
    <property type="match status" value="1"/>
</dbReference>
<dbReference type="OrthoDB" id="3402408at2"/>
<dbReference type="EMBL" id="SRID01000049">
    <property type="protein sequence ID" value="TGB14603.1"/>
    <property type="molecule type" value="Genomic_DNA"/>
</dbReference>
<dbReference type="AlphaFoldDB" id="A0A4Z0HFU5"/>
<keyword evidence="1" id="KW-0547">Nucleotide-binding</keyword>
<keyword evidence="1" id="KW-0067">ATP-binding</keyword>
<accession>A0A4Z0HFU5</accession>
<keyword evidence="2" id="KW-1185">Reference proteome</keyword>
<dbReference type="SUPFAM" id="SSF52540">
    <property type="entry name" value="P-loop containing nucleoside triphosphate hydrolases"/>
    <property type="match status" value="1"/>
</dbReference>
<dbReference type="GO" id="GO:0005524">
    <property type="term" value="F:ATP binding"/>
    <property type="evidence" value="ECO:0007669"/>
    <property type="project" value="UniProtKB-KW"/>
</dbReference>
<protein>
    <submittedName>
        <fullName evidence="1">ATP-binding protein</fullName>
    </submittedName>
</protein>
<reference evidence="1 2" key="1">
    <citation type="submission" date="2019-03" db="EMBL/GenBank/DDBJ databases">
        <authorList>
            <person name="Gonzalez-Pimentel J.L."/>
        </authorList>
    </citation>
    <scope>NUCLEOTIDE SEQUENCE [LARGE SCALE GENOMIC DNA]</scope>
    <source>
        <strain evidence="1 2">JCM 31289</strain>
    </source>
</reference>
<dbReference type="Gene3D" id="3.40.50.300">
    <property type="entry name" value="P-loop containing nucleotide triphosphate hydrolases"/>
    <property type="match status" value="1"/>
</dbReference>
<proteinExistence type="predicted"/>
<name>A0A4Z0HFU5_9ACTN</name>